<organism evidence="2 3">
    <name type="scientific">Novosphingobium barchaimii LL02</name>
    <dbReference type="NCBI Taxonomy" id="1114963"/>
    <lineage>
        <taxon>Bacteria</taxon>
        <taxon>Pseudomonadati</taxon>
        <taxon>Pseudomonadota</taxon>
        <taxon>Alphaproteobacteria</taxon>
        <taxon>Sphingomonadales</taxon>
        <taxon>Sphingomonadaceae</taxon>
        <taxon>Novosphingobium</taxon>
    </lineage>
</organism>
<comment type="similarity">
    <text evidence="1">Belongs to the enoyl-CoA hydratase/isomerase family.</text>
</comment>
<dbReference type="Gene3D" id="3.90.226.10">
    <property type="entry name" value="2-enoyl-CoA Hydratase, Chain A, domain 1"/>
    <property type="match status" value="1"/>
</dbReference>
<protein>
    <submittedName>
        <fullName evidence="2">Enoyl-CoA hydratase/carnithine racemase</fullName>
    </submittedName>
</protein>
<name>A0A0J7XK54_9SPHN</name>
<dbReference type="EMBL" id="JACU01000010">
    <property type="protein sequence ID" value="KMS52024.1"/>
    <property type="molecule type" value="Genomic_DNA"/>
</dbReference>
<reference evidence="2 3" key="1">
    <citation type="journal article" date="2015" name="G3 (Bethesda)">
        <title>Insights into Ongoing Evolution of the Hexachlorocyclohexane Catabolic Pathway from Comparative Genomics of Ten Sphingomonadaceae Strains.</title>
        <authorList>
            <person name="Pearce S.L."/>
            <person name="Oakeshott J.G."/>
            <person name="Pandey G."/>
        </authorList>
    </citation>
    <scope>NUCLEOTIDE SEQUENCE [LARGE SCALE GENOMIC DNA]</scope>
    <source>
        <strain evidence="2 3">LL02</strain>
    </source>
</reference>
<dbReference type="PANTHER" id="PTHR43802">
    <property type="entry name" value="ENOYL-COA HYDRATASE"/>
    <property type="match status" value="1"/>
</dbReference>
<sequence>MSEAPHLLVSEDDGILIATFNRPEKLNAMSIELMRTLESAVERFRDTPELKVMLIRSTGRYFSSGADLKEGGEATGAPTTGSEIREAHRRLPTRMRQVWDEMEAIEKPFVVAHQARCVGGSLEMSLSCDFRLAAASASYAFPEAKFGVLPATNGVSRLTRLVGPHWARLLIMANMPVDAQEARIMGLVHKIYPDETFEQDVMAFCRHLAQQNGEMVGTAKLAIELCADLPAAQAASVERMANSALMLQPSYLKMMSAHLATIGSKKG</sequence>
<gene>
    <name evidence="2" type="ORF">V474_02945</name>
</gene>
<evidence type="ECO:0000256" key="1">
    <source>
        <dbReference type="ARBA" id="ARBA00005254"/>
    </source>
</evidence>
<dbReference type="InterPro" id="IPR029045">
    <property type="entry name" value="ClpP/crotonase-like_dom_sf"/>
</dbReference>
<dbReference type="PATRIC" id="fig|1114963.3.peg.4212"/>
<dbReference type="Proteomes" id="UP000052268">
    <property type="component" value="Unassembled WGS sequence"/>
</dbReference>
<keyword evidence="3" id="KW-1185">Reference proteome</keyword>
<evidence type="ECO:0000313" key="2">
    <source>
        <dbReference type="EMBL" id="KMS52024.1"/>
    </source>
</evidence>
<dbReference type="AlphaFoldDB" id="A0A0J7XK54"/>
<dbReference type="RefSeq" id="WP_059153177.1">
    <property type="nucleotide sequence ID" value="NZ_KQ130457.1"/>
</dbReference>
<accession>A0A0J7XK54</accession>
<proteinExistence type="inferred from homology"/>
<evidence type="ECO:0000313" key="3">
    <source>
        <dbReference type="Proteomes" id="UP000052268"/>
    </source>
</evidence>
<dbReference type="GO" id="GO:0003824">
    <property type="term" value="F:catalytic activity"/>
    <property type="evidence" value="ECO:0007669"/>
    <property type="project" value="UniProtKB-ARBA"/>
</dbReference>
<dbReference type="InterPro" id="IPR001753">
    <property type="entry name" value="Enoyl-CoA_hydra/iso"/>
</dbReference>
<dbReference type="SUPFAM" id="SSF52096">
    <property type="entry name" value="ClpP/crotonase"/>
    <property type="match status" value="1"/>
</dbReference>
<dbReference type="CDD" id="cd06558">
    <property type="entry name" value="crotonase-like"/>
    <property type="match status" value="1"/>
</dbReference>
<comment type="caution">
    <text evidence="2">The sequence shown here is derived from an EMBL/GenBank/DDBJ whole genome shotgun (WGS) entry which is preliminary data.</text>
</comment>
<dbReference type="PANTHER" id="PTHR43802:SF1">
    <property type="entry name" value="IP11341P-RELATED"/>
    <property type="match status" value="1"/>
</dbReference>
<dbReference type="Pfam" id="PF00378">
    <property type="entry name" value="ECH_1"/>
    <property type="match status" value="1"/>
</dbReference>